<dbReference type="EMBL" id="JPQZ01000005">
    <property type="protein sequence ID" value="KKO76278.1"/>
    <property type="molecule type" value="Genomic_DNA"/>
</dbReference>
<dbReference type="RefSeq" id="XP_024332020.1">
    <property type="nucleotide sequence ID" value="XM_024475816.1"/>
</dbReference>
<dbReference type="OrthoDB" id="10267824at2759"/>
<dbReference type="VEuPathDB" id="MicrosporidiaDB:AAJ76_5000116808"/>
<dbReference type="GO" id="GO:0022625">
    <property type="term" value="C:cytosolic large ribosomal subunit"/>
    <property type="evidence" value="ECO:0007669"/>
    <property type="project" value="TreeGrafter"/>
</dbReference>
<dbReference type="InterPro" id="IPR012340">
    <property type="entry name" value="NA-bd_OB-fold"/>
</dbReference>
<sequence>MGKVTRKIREEKKKERSPRRLSAAKYPSITETIQGTVVDLVHERGRGVPLAYIKFNNETFSVIATEGIYTGQNILIGDNAPIAIGNITKLKNVPGGMAVHSIEYEYEDGGCVGMTGGAYSVVVNHREESNETVLGLPSGQKKVFSSEVRCIVGVPASGGIKEKPFLKASVAYYFNKAHEKKWPRVRCVAMNPVDHKFGGGNHQHVGRPTTISKRRPHAQLMGLIGARRTGRVKGSKK</sequence>
<dbReference type="SMART" id="SM01383">
    <property type="entry name" value="Ribosomal_L2"/>
    <property type="match status" value="1"/>
</dbReference>
<reference evidence="7 8" key="1">
    <citation type="journal article" date="2015" name="Environ. Microbiol.">
        <title>Genome analyses suggest the presence of polyploidy and recent human-driven expansions in eight global populations of the honeybee pathogen Nosema ceranae.</title>
        <authorList>
            <person name="Pelin A."/>
            <person name="Selman M."/>
            <person name="Aris-Brosou S."/>
            <person name="Farinelli L."/>
            <person name="Corradi N."/>
        </authorList>
    </citation>
    <scope>NUCLEOTIDE SEQUENCE [LARGE SCALE GENOMIC DNA]</scope>
    <source>
        <strain evidence="7 8">PA08 1199</strain>
    </source>
</reference>
<dbReference type="Gene3D" id="2.30.30.30">
    <property type="match status" value="1"/>
</dbReference>
<evidence type="ECO:0000313" key="8">
    <source>
        <dbReference type="Proteomes" id="UP000034350"/>
    </source>
</evidence>
<dbReference type="GO" id="GO:0003735">
    <property type="term" value="F:structural constituent of ribosome"/>
    <property type="evidence" value="ECO:0007669"/>
    <property type="project" value="InterPro"/>
</dbReference>
<dbReference type="FunFam" id="4.10.950.10:FF:000002">
    <property type="entry name" value="60S ribosomal protein L2"/>
    <property type="match status" value="1"/>
</dbReference>
<dbReference type="Gene3D" id="4.10.950.10">
    <property type="entry name" value="Ribosomal protein L2, domain 3"/>
    <property type="match status" value="1"/>
</dbReference>
<evidence type="ECO:0000256" key="2">
    <source>
        <dbReference type="ARBA" id="ARBA00022980"/>
    </source>
</evidence>
<dbReference type="PANTHER" id="PTHR13691">
    <property type="entry name" value="RIBOSOMAL PROTEIN L2"/>
    <property type="match status" value="1"/>
</dbReference>
<dbReference type="InterPro" id="IPR002171">
    <property type="entry name" value="Ribosomal_uL2"/>
</dbReference>
<dbReference type="PIRSF" id="PIRSF002158">
    <property type="entry name" value="Ribosomal_L2"/>
    <property type="match status" value="1"/>
</dbReference>
<evidence type="ECO:0000313" key="7">
    <source>
        <dbReference type="EMBL" id="KKO76278.1"/>
    </source>
</evidence>
<dbReference type="Proteomes" id="UP000034350">
    <property type="component" value="Unassembled WGS sequence"/>
</dbReference>
<dbReference type="InterPro" id="IPR008991">
    <property type="entry name" value="Translation_prot_SH3-like_sf"/>
</dbReference>
<dbReference type="GeneID" id="36320763"/>
<comment type="caution">
    <text evidence="7">The sequence shown here is derived from an EMBL/GenBank/DDBJ whole genome shotgun (WGS) entry which is preliminary data.</text>
</comment>
<evidence type="ECO:0000256" key="1">
    <source>
        <dbReference type="ARBA" id="ARBA00005636"/>
    </source>
</evidence>
<dbReference type="InterPro" id="IPR014726">
    <property type="entry name" value="Ribosomal_uL2_dom3"/>
</dbReference>
<name>A0A0F9WTY3_9MICR</name>
<feature type="region of interest" description="Disordered" evidence="4">
    <location>
        <begin position="1"/>
        <end position="23"/>
    </location>
</feature>
<proteinExistence type="inferred from homology"/>
<feature type="domain" description="Large ribosomal subunit protein uL2 RNA-binding" evidence="6">
    <location>
        <begin position="9"/>
        <end position="76"/>
    </location>
</feature>
<dbReference type="PANTHER" id="PTHR13691:SF16">
    <property type="entry name" value="LARGE RIBOSOMAL SUBUNIT PROTEIN UL2"/>
    <property type="match status" value="1"/>
</dbReference>
<organism evidence="7 8">
    <name type="scientific">Vairimorpha ceranae</name>
    <dbReference type="NCBI Taxonomy" id="40302"/>
    <lineage>
        <taxon>Eukaryota</taxon>
        <taxon>Fungi</taxon>
        <taxon>Fungi incertae sedis</taxon>
        <taxon>Microsporidia</taxon>
        <taxon>Nosematidae</taxon>
        <taxon>Vairimorpha</taxon>
    </lineage>
</organism>
<evidence type="ECO:0000256" key="3">
    <source>
        <dbReference type="ARBA" id="ARBA00023274"/>
    </source>
</evidence>
<accession>A0A0F9WTY3</accession>
<dbReference type="InterPro" id="IPR022669">
    <property type="entry name" value="Ribosomal_uL2_C"/>
</dbReference>
<feature type="domain" description="Large ribosomal subunit protein uL2 C-terminal" evidence="5">
    <location>
        <begin position="82"/>
        <end position="217"/>
    </location>
</feature>
<protein>
    <submittedName>
        <fullName evidence="7">60s ribosomal protein l8</fullName>
    </submittedName>
</protein>
<comment type="similarity">
    <text evidence="1">Belongs to the universal ribosomal protein uL2 family.</text>
</comment>
<gene>
    <name evidence="7" type="ORF">AAJ76_5000116808</name>
</gene>
<dbReference type="AlphaFoldDB" id="A0A0F9WTY3"/>
<dbReference type="Gene3D" id="2.40.50.140">
    <property type="entry name" value="Nucleic acid-binding proteins"/>
    <property type="match status" value="1"/>
</dbReference>
<dbReference type="VEuPathDB" id="MicrosporidiaDB:G9O61_00g008390"/>
<keyword evidence="2 7" id="KW-0689">Ribosomal protein</keyword>
<dbReference type="SUPFAM" id="SSF50249">
    <property type="entry name" value="Nucleic acid-binding proteins"/>
    <property type="match status" value="1"/>
</dbReference>
<dbReference type="InterPro" id="IPR014722">
    <property type="entry name" value="Rib_uL2_dom2"/>
</dbReference>
<dbReference type="InterPro" id="IPR022666">
    <property type="entry name" value="Ribosomal_uL2_RNA-bd_dom"/>
</dbReference>
<dbReference type="SUPFAM" id="SSF50104">
    <property type="entry name" value="Translation proteins SH3-like domain"/>
    <property type="match status" value="1"/>
</dbReference>
<keyword evidence="8" id="KW-1185">Reference proteome</keyword>
<dbReference type="GO" id="GO:0002181">
    <property type="term" value="P:cytoplasmic translation"/>
    <property type="evidence" value="ECO:0007669"/>
    <property type="project" value="TreeGrafter"/>
</dbReference>
<evidence type="ECO:0000259" key="6">
    <source>
        <dbReference type="SMART" id="SM01383"/>
    </source>
</evidence>
<dbReference type="SMART" id="SM01382">
    <property type="entry name" value="Ribosomal_L2_C"/>
    <property type="match status" value="1"/>
</dbReference>
<dbReference type="Pfam" id="PF03947">
    <property type="entry name" value="Ribosomal_L2_C"/>
    <property type="match status" value="1"/>
</dbReference>
<evidence type="ECO:0000259" key="5">
    <source>
        <dbReference type="SMART" id="SM01382"/>
    </source>
</evidence>
<keyword evidence="3" id="KW-0687">Ribonucleoprotein</keyword>
<dbReference type="GO" id="GO:0003723">
    <property type="term" value="F:RNA binding"/>
    <property type="evidence" value="ECO:0007669"/>
    <property type="project" value="TreeGrafter"/>
</dbReference>
<evidence type="ECO:0000256" key="4">
    <source>
        <dbReference type="SAM" id="MobiDB-lite"/>
    </source>
</evidence>